<evidence type="ECO:0000313" key="2">
    <source>
        <dbReference type="EMBL" id="KAA1260381.1"/>
    </source>
</evidence>
<reference evidence="2 3" key="1">
    <citation type="submission" date="2019-08" db="EMBL/GenBank/DDBJ databases">
        <title>Deep-cultivation of Planctomycetes and their phenomic and genomic characterization uncovers novel biology.</title>
        <authorList>
            <person name="Wiegand S."/>
            <person name="Jogler M."/>
            <person name="Boedeker C."/>
            <person name="Pinto D."/>
            <person name="Vollmers J."/>
            <person name="Rivas-Marin E."/>
            <person name="Kohn T."/>
            <person name="Peeters S.H."/>
            <person name="Heuer A."/>
            <person name="Rast P."/>
            <person name="Oberbeckmann S."/>
            <person name="Bunk B."/>
            <person name="Jeske O."/>
            <person name="Meyerdierks A."/>
            <person name="Storesund J.E."/>
            <person name="Kallscheuer N."/>
            <person name="Luecker S."/>
            <person name="Lage O.M."/>
            <person name="Pohl T."/>
            <person name="Merkel B.J."/>
            <person name="Hornburger P."/>
            <person name="Mueller R.-W."/>
            <person name="Bruemmer F."/>
            <person name="Labrenz M."/>
            <person name="Spormann A.M."/>
            <person name="Op Den Camp H."/>
            <person name="Overmann J."/>
            <person name="Amann R."/>
            <person name="Jetten M.S.M."/>
            <person name="Mascher T."/>
            <person name="Medema M.H."/>
            <person name="Devos D.P."/>
            <person name="Kaster A.-K."/>
            <person name="Ovreas L."/>
            <person name="Rohde M."/>
            <person name="Galperin M.Y."/>
            <person name="Jogler C."/>
        </authorList>
    </citation>
    <scope>NUCLEOTIDE SEQUENCE [LARGE SCALE GENOMIC DNA]</scope>
    <source>
        <strain evidence="2 3">LF1</strain>
    </source>
</reference>
<organism evidence="2 3">
    <name type="scientific">Rubripirellula obstinata</name>
    <dbReference type="NCBI Taxonomy" id="406547"/>
    <lineage>
        <taxon>Bacteria</taxon>
        <taxon>Pseudomonadati</taxon>
        <taxon>Planctomycetota</taxon>
        <taxon>Planctomycetia</taxon>
        <taxon>Pirellulales</taxon>
        <taxon>Pirellulaceae</taxon>
        <taxon>Rubripirellula</taxon>
    </lineage>
</organism>
<proteinExistence type="predicted"/>
<dbReference type="AlphaFoldDB" id="A0A5B1CJD0"/>
<name>A0A5B1CJD0_9BACT</name>
<evidence type="ECO:0008006" key="4">
    <source>
        <dbReference type="Google" id="ProtNLM"/>
    </source>
</evidence>
<keyword evidence="1" id="KW-0732">Signal</keyword>
<comment type="caution">
    <text evidence="2">The sequence shown here is derived from an EMBL/GenBank/DDBJ whole genome shotgun (WGS) entry which is preliminary data.</text>
</comment>
<feature type="signal peptide" evidence="1">
    <location>
        <begin position="1"/>
        <end position="31"/>
    </location>
</feature>
<evidence type="ECO:0000256" key="1">
    <source>
        <dbReference type="SAM" id="SignalP"/>
    </source>
</evidence>
<gene>
    <name evidence="2" type="ORF">LF1_29210</name>
</gene>
<evidence type="ECO:0000313" key="3">
    <source>
        <dbReference type="Proteomes" id="UP000322699"/>
    </source>
</evidence>
<accession>A0A5B1CJD0</accession>
<sequence length="137" mass="14825" precursor="true">MKLPAPKRLIISLPALVAGLMIVFWPVAASAACCCKHDEVTKELTVPACQHCCHVVPDQKSEPLQPCECGIGCHSNFAAVLPSVSQVSDEILSTLLPQEDWLQFAGGTPLLSQFVDTGPPRFLLPQARCAQICCWLK</sequence>
<dbReference type="PROSITE" id="PS51257">
    <property type="entry name" value="PROKAR_LIPOPROTEIN"/>
    <property type="match status" value="1"/>
</dbReference>
<keyword evidence="3" id="KW-1185">Reference proteome</keyword>
<feature type="chain" id="PRO_5023004381" description="Secreted protein" evidence="1">
    <location>
        <begin position="32"/>
        <end position="137"/>
    </location>
</feature>
<protein>
    <recommendedName>
        <fullName evidence="4">Secreted protein</fullName>
    </recommendedName>
</protein>
<dbReference type="EMBL" id="VRLW01000001">
    <property type="protein sequence ID" value="KAA1260381.1"/>
    <property type="molecule type" value="Genomic_DNA"/>
</dbReference>
<dbReference type="Proteomes" id="UP000322699">
    <property type="component" value="Unassembled WGS sequence"/>
</dbReference>